<keyword evidence="3" id="KW-1185">Reference proteome</keyword>
<protein>
    <submittedName>
        <fullName evidence="2">Uncharacterized protein</fullName>
    </submittedName>
</protein>
<dbReference type="AlphaFoldDB" id="A0A7R9KLD5"/>
<feature type="region of interest" description="Disordered" evidence="1">
    <location>
        <begin position="13"/>
        <end position="48"/>
    </location>
</feature>
<dbReference type="InterPro" id="IPR027417">
    <property type="entry name" value="P-loop_NTPase"/>
</dbReference>
<dbReference type="EMBL" id="CAJPIZ010002711">
    <property type="protein sequence ID" value="CAG2105394.1"/>
    <property type="molecule type" value="Genomic_DNA"/>
</dbReference>
<sequence length="124" mass="13668">MVNDLTSVGAVGQTLNRTDGRRDSGLDDTTHANISSISGTSSSAVKSPVKTPKLMDTYVLNSAKQFFVMAETSNEKNEIICRLFHCRKLTKCVIYCKSLDIVENVTQVLLDKGVKVENLGWIQE</sequence>
<reference evidence="2" key="1">
    <citation type="submission" date="2020-11" db="EMBL/GenBank/DDBJ databases">
        <authorList>
            <person name="Tran Van P."/>
        </authorList>
    </citation>
    <scope>NUCLEOTIDE SEQUENCE</scope>
</reference>
<proteinExistence type="predicted"/>
<feature type="compositionally biased region" description="Low complexity" evidence="1">
    <location>
        <begin position="35"/>
        <end position="47"/>
    </location>
</feature>
<evidence type="ECO:0000313" key="2">
    <source>
        <dbReference type="EMBL" id="CAD7624964.1"/>
    </source>
</evidence>
<evidence type="ECO:0000256" key="1">
    <source>
        <dbReference type="SAM" id="MobiDB-lite"/>
    </source>
</evidence>
<accession>A0A7R9KLD5</accession>
<evidence type="ECO:0000313" key="3">
    <source>
        <dbReference type="Proteomes" id="UP000759131"/>
    </source>
</evidence>
<dbReference type="Gene3D" id="3.40.50.300">
    <property type="entry name" value="P-loop containing nucleotide triphosphate hydrolases"/>
    <property type="match status" value="1"/>
</dbReference>
<dbReference type="Proteomes" id="UP000759131">
    <property type="component" value="Unassembled WGS sequence"/>
</dbReference>
<gene>
    <name evidence="2" type="ORF">OSB1V03_LOCUS5402</name>
</gene>
<name>A0A7R9KLD5_9ACAR</name>
<dbReference type="EMBL" id="OC857286">
    <property type="protein sequence ID" value="CAD7624964.1"/>
    <property type="molecule type" value="Genomic_DNA"/>
</dbReference>
<feature type="compositionally biased region" description="Basic and acidic residues" evidence="1">
    <location>
        <begin position="18"/>
        <end position="30"/>
    </location>
</feature>
<dbReference type="OrthoDB" id="6534025at2759"/>
<organism evidence="2">
    <name type="scientific">Medioppia subpectinata</name>
    <dbReference type="NCBI Taxonomy" id="1979941"/>
    <lineage>
        <taxon>Eukaryota</taxon>
        <taxon>Metazoa</taxon>
        <taxon>Ecdysozoa</taxon>
        <taxon>Arthropoda</taxon>
        <taxon>Chelicerata</taxon>
        <taxon>Arachnida</taxon>
        <taxon>Acari</taxon>
        <taxon>Acariformes</taxon>
        <taxon>Sarcoptiformes</taxon>
        <taxon>Oribatida</taxon>
        <taxon>Brachypylina</taxon>
        <taxon>Oppioidea</taxon>
        <taxon>Oppiidae</taxon>
        <taxon>Medioppia</taxon>
    </lineage>
</organism>